<sequence length="541" mass="62035">TDEGYIHVPGTSWDVNPGRGSVMMGGYRSLFRPDYPEYYDTIPFISGMMDYGSRFGYYPGPHIQSLQVLFGALGGGERQWGAIIPQWAKTGMGVFVAAFPESPVSKALTEMIFPEPFRKYREGLFMRANGADDVLINAKRALGIPLLPEEEAALSIALRSDNLFMIFNEQMGLFRIMPKEKQIYQAMLPQWVEEVTDGAITKEIWEQSRYMPEDARIRFLEKYQLSPMQRAQLQEIDLYDKWSRPGILPLRPSSIQQMEAAQQIFYHRVDALRQDAKTSGITGFQGEIEPGLNLSHDSIDEMAREGTVSFGTAANMHAELSQRVHAEIVGLSKDHMFANIPLTHEDRLAWALKHGETPPVYHPAQELLWMYYELTPMQSMNEETGLIEWDFNGYYARIDAILAGLPVLQRDEFIGHIQRDWTPLQRLRWQDTREYLRAYSAVWLVELTTGGYTEEQQLLIQKYVNNPSSAEGNAIKDTAMYGEEKLISRFQTRKTMARRNWRIIDPELDAVLRFWGKVTDNLTVEGERLYNERIAQVGTTA</sequence>
<feature type="non-terminal residue" evidence="1">
    <location>
        <position position="1"/>
    </location>
</feature>
<comment type="caution">
    <text evidence="1">The sequence shown here is derived from an EMBL/GenBank/DDBJ whole genome shotgun (WGS) entry which is preliminary data.</text>
</comment>
<proteinExistence type="predicted"/>
<reference evidence="1" key="1">
    <citation type="journal article" date="2015" name="Nature">
        <title>Complex archaea that bridge the gap between prokaryotes and eukaryotes.</title>
        <authorList>
            <person name="Spang A."/>
            <person name="Saw J.H."/>
            <person name="Jorgensen S.L."/>
            <person name="Zaremba-Niedzwiedzka K."/>
            <person name="Martijn J."/>
            <person name="Lind A.E."/>
            <person name="van Eijk R."/>
            <person name="Schleper C."/>
            <person name="Guy L."/>
            <person name="Ettema T.J."/>
        </authorList>
    </citation>
    <scope>NUCLEOTIDE SEQUENCE</scope>
</reference>
<organism evidence="1">
    <name type="scientific">marine sediment metagenome</name>
    <dbReference type="NCBI Taxonomy" id="412755"/>
    <lineage>
        <taxon>unclassified sequences</taxon>
        <taxon>metagenomes</taxon>
        <taxon>ecological metagenomes</taxon>
    </lineage>
</organism>
<accession>A0A0F9FHK9</accession>
<name>A0A0F9FHK9_9ZZZZ</name>
<dbReference type="EMBL" id="LAZR01021321">
    <property type="protein sequence ID" value="KKL85748.1"/>
    <property type="molecule type" value="Genomic_DNA"/>
</dbReference>
<gene>
    <name evidence="1" type="ORF">LCGC14_1951640</name>
</gene>
<evidence type="ECO:0000313" key="1">
    <source>
        <dbReference type="EMBL" id="KKL85748.1"/>
    </source>
</evidence>
<dbReference type="AlphaFoldDB" id="A0A0F9FHK9"/>
<protein>
    <submittedName>
        <fullName evidence="1">Uncharacterized protein</fullName>
    </submittedName>
</protein>